<evidence type="ECO:0000259" key="3">
    <source>
        <dbReference type="Pfam" id="PF24883"/>
    </source>
</evidence>
<feature type="domain" description="GPI inositol-deacylase winged helix" evidence="2">
    <location>
        <begin position="466"/>
        <end position="550"/>
    </location>
</feature>
<evidence type="ECO:0000256" key="1">
    <source>
        <dbReference type="ARBA" id="ARBA00022737"/>
    </source>
</evidence>
<dbReference type="InterPro" id="IPR054471">
    <property type="entry name" value="GPIID_WHD"/>
</dbReference>
<accession>A0AA39U7W4</accession>
<evidence type="ECO:0000313" key="4">
    <source>
        <dbReference type="EMBL" id="KAK0509816.1"/>
    </source>
</evidence>
<dbReference type="InterPro" id="IPR036770">
    <property type="entry name" value="Ankyrin_rpt-contain_sf"/>
</dbReference>
<proteinExistence type="predicted"/>
<dbReference type="InterPro" id="IPR027417">
    <property type="entry name" value="P-loop_NTPase"/>
</dbReference>
<evidence type="ECO:0008006" key="6">
    <source>
        <dbReference type="Google" id="ProtNLM"/>
    </source>
</evidence>
<gene>
    <name evidence="4" type="ORF">JMJ35_008210</name>
</gene>
<dbReference type="Gene3D" id="3.40.50.300">
    <property type="entry name" value="P-loop containing nucleotide triphosphate hydrolases"/>
    <property type="match status" value="1"/>
</dbReference>
<dbReference type="AlphaFoldDB" id="A0AA39U7W4"/>
<dbReference type="Gene3D" id="1.25.40.20">
    <property type="entry name" value="Ankyrin repeat-containing domain"/>
    <property type="match status" value="1"/>
</dbReference>
<sequence length="906" mass="102569">MDPLSISLSIVGLLQLTSNIISFLGSVKDASSEQTKLRNEVSTVAGLLEGLELRLKVMAADDEGLLTVRALAVKGGAFDQFAESLNKLRGKTDCENVSRIEKFGRNLTWHIGKIEVNKTLTSVERLKSLLNLALMTDLGVLMQTIEVNSKDLTREVAEINDGLKRQMIDNECQLVGDWLSPFDFNTIQQEIFKKCHKGTGKWMLESDGFQQWLSTHNGTLWCPGIPGAGKTYLASIVIDYLQRQTSLEGLNPVLCLFCNFHSQANQTACKFMGALLKQLARASRPLPKGIKDIYDKRENDHQSDFKVLADAFRTELEKYPKTFIVIDALDEVSEGADIRTVLLEELRSCRVNLLVTSRHDPTIRRQFSEAQHYEIHATDEDIRSYVSDRMAPETCLSRLIRRVPSLEDDIPALIIGSAKGMFLHARFHMDEISNKTKPKDIQEALEKPPQGLNDTYNRTINRIRSQGSESWNLARKVLLWLSNALKPLSLGELQEAVAIETGMTSISERDLDDTESLISACAGLVVLEGEKETAAPRLVHYTLQEFLNKNQDLLFPNPHAEVARACLALLLFDAFNNKPPEIWHWRNHYGYKIPRDMDFLNPYHFTFYAALSWGFHAQKAGETEQVMGAAIDFVSRPANVAYNWLFINTAETRKGPWGEYNEQIVYEDLWKDVDLFRLLLPVHFGLEGVLVKLLKRYTKPAESTLDTVISRLTSHAARRGYREIVRLLLTQKDVDWDRYNMGGEKLSLQLDDDALPRFWRMSHWLIYAATAEGSSLDAAVTHTKPSQVRMLLEAWCRCDKSRPGDNSWREMMDLMLEYKPDIDAHSPQHGTLLHLAARTPIFGYGVEYLLLKGANPNLPDGLGKTPLDVVQKCAKERWPAGKPLEKCLNPPLESKVHLSLPNGWRD</sequence>
<evidence type="ECO:0000313" key="5">
    <source>
        <dbReference type="Proteomes" id="UP001166286"/>
    </source>
</evidence>
<dbReference type="Pfam" id="PF22939">
    <property type="entry name" value="WHD_GPIID"/>
    <property type="match status" value="1"/>
</dbReference>
<dbReference type="SUPFAM" id="SSF48403">
    <property type="entry name" value="Ankyrin repeat"/>
    <property type="match status" value="1"/>
</dbReference>
<organism evidence="4 5">
    <name type="scientific">Cladonia borealis</name>
    <dbReference type="NCBI Taxonomy" id="184061"/>
    <lineage>
        <taxon>Eukaryota</taxon>
        <taxon>Fungi</taxon>
        <taxon>Dikarya</taxon>
        <taxon>Ascomycota</taxon>
        <taxon>Pezizomycotina</taxon>
        <taxon>Lecanoromycetes</taxon>
        <taxon>OSLEUM clade</taxon>
        <taxon>Lecanoromycetidae</taxon>
        <taxon>Lecanorales</taxon>
        <taxon>Lecanorineae</taxon>
        <taxon>Cladoniaceae</taxon>
        <taxon>Cladonia</taxon>
    </lineage>
</organism>
<dbReference type="Proteomes" id="UP001166286">
    <property type="component" value="Unassembled WGS sequence"/>
</dbReference>
<dbReference type="EMBL" id="JAFEKC020000018">
    <property type="protein sequence ID" value="KAK0509816.1"/>
    <property type="molecule type" value="Genomic_DNA"/>
</dbReference>
<dbReference type="PANTHER" id="PTHR10039">
    <property type="entry name" value="AMELOGENIN"/>
    <property type="match status" value="1"/>
</dbReference>
<reference evidence="4" key="1">
    <citation type="submission" date="2023-03" db="EMBL/GenBank/DDBJ databases">
        <title>Complete genome of Cladonia borealis.</title>
        <authorList>
            <person name="Park H."/>
        </authorList>
    </citation>
    <scope>NUCLEOTIDE SEQUENCE</scope>
    <source>
        <strain evidence="4">ANT050790</strain>
    </source>
</reference>
<dbReference type="SUPFAM" id="SSF52540">
    <property type="entry name" value="P-loop containing nucleoside triphosphate hydrolases"/>
    <property type="match status" value="1"/>
</dbReference>
<evidence type="ECO:0000259" key="2">
    <source>
        <dbReference type="Pfam" id="PF22939"/>
    </source>
</evidence>
<keyword evidence="5" id="KW-1185">Reference proteome</keyword>
<keyword evidence="1" id="KW-0677">Repeat</keyword>
<name>A0AA39U7W4_9LECA</name>
<dbReference type="Pfam" id="PF24883">
    <property type="entry name" value="NPHP3_N"/>
    <property type="match status" value="1"/>
</dbReference>
<comment type="caution">
    <text evidence="4">The sequence shown here is derived from an EMBL/GenBank/DDBJ whole genome shotgun (WGS) entry which is preliminary data.</text>
</comment>
<protein>
    <recommendedName>
        <fullName evidence="6">NACHT domain-containing protein</fullName>
    </recommendedName>
</protein>
<dbReference type="InterPro" id="IPR056884">
    <property type="entry name" value="NPHP3-like_N"/>
</dbReference>
<dbReference type="PANTHER" id="PTHR10039:SF15">
    <property type="entry name" value="NACHT DOMAIN-CONTAINING PROTEIN"/>
    <property type="match status" value="1"/>
</dbReference>
<feature type="domain" description="Nephrocystin 3-like N-terminal" evidence="3">
    <location>
        <begin position="198"/>
        <end position="358"/>
    </location>
</feature>